<dbReference type="InterPro" id="IPR039556">
    <property type="entry name" value="ICL/PEPM"/>
</dbReference>
<dbReference type="GO" id="GO:0019629">
    <property type="term" value="P:propionate catabolic process, 2-methylcitrate cycle"/>
    <property type="evidence" value="ECO:0007669"/>
    <property type="project" value="InterPro"/>
</dbReference>
<protein>
    <recommendedName>
        <fullName evidence="7">Methylisocitrate lyase</fullName>
    </recommendedName>
</protein>
<dbReference type="PROSITE" id="PS00161">
    <property type="entry name" value="ISOCITRATE_LYASE"/>
    <property type="match status" value="1"/>
</dbReference>
<evidence type="ECO:0008006" key="7">
    <source>
        <dbReference type="Google" id="ProtNLM"/>
    </source>
</evidence>
<dbReference type="AlphaFoldDB" id="A0A381SUH7"/>
<keyword evidence="4" id="KW-0460">Magnesium</keyword>
<evidence type="ECO:0000256" key="2">
    <source>
        <dbReference type="ARBA" id="ARBA00009282"/>
    </source>
</evidence>
<dbReference type="InterPro" id="IPR012695">
    <property type="entry name" value="PrpB"/>
</dbReference>
<dbReference type="GO" id="GO:0046872">
    <property type="term" value="F:metal ion binding"/>
    <property type="evidence" value="ECO:0007669"/>
    <property type="project" value="UniProtKB-KW"/>
</dbReference>
<comment type="similarity">
    <text evidence="2">Belongs to the isocitrate lyase/PEP mutase superfamily. Methylisocitrate lyase family.</text>
</comment>
<keyword evidence="3" id="KW-0479">Metal-binding</keyword>
<keyword evidence="5" id="KW-0456">Lyase</keyword>
<dbReference type="InterPro" id="IPR018523">
    <property type="entry name" value="Isocitrate_lyase_ph_CS"/>
</dbReference>
<dbReference type="NCBIfam" id="TIGR02317">
    <property type="entry name" value="prpB"/>
    <property type="match status" value="1"/>
</dbReference>
<dbReference type="InterPro" id="IPR040442">
    <property type="entry name" value="Pyrv_kinase-like_dom_sf"/>
</dbReference>
<dbReference type="CDD" id="cd00377">
    <property type="entry name" value="ICL_PEPM"/>
    <property type="match status" value="1"/>
</dbReference>
<dbReference type="SUPFAM" id="SSF51621">
    <property type="entry name" value="Phosphoenolpyruvate/pyruvate domain"/>
    <property type="match status" value="1"/>
</dbReference>
<evidence type="ECO:0000256" key="3">
    <source>
        <dbReference type="ARBA" id="ARBA00022723"/>
    </source>
</evidence>
<evidence type="ECO:0000256" key="1">
    <source>
        <dbReference type="ARBA" id="ARBA00001946"/>
    </source>
</evidence>
<gene>
    <name evidence="6" type="ORF">METZ01_LOCUS59805</name>
</gene>
<dbReference type="PANTHER" id="PTHR42905">
    <property type="entry name" value="PHOSPHOENOLPYRUVATE CARBOXYLASE"/>
    <property type="match status" value="1"/>
</dbReference>
<dbReference type="InterPro" id="IPR015813">
    <property type="entry name" value="Pyrv/PenolPyrv_kinase-like_dom"/>
</dbReference>
<accession>A0A381SUH7</accession>
<reference evidence="6" key="1">
    <citation type="submission" date="2018-05" db="EMBL/GenBank/DDBJ databases">
        <authorList>
            <person name="Lanie J.A."/>
            <person name="Ng W.-L."/>
            <person name="Kazmierczak K.M."/>
            <person name="Andrzejewski T.M."/>
            <person name="Davidsen T.M."/>
            <person name="Wayne K.J."/>
            <person name="Tettelin H."/>
            <person name="Glass J.I."/>
            <person name="Rusch D."/>
            <person name="Podicherti R."/>
            <person name="Tsui H.-C.T."/>
            <person name="Winkler M.E."/>
        </authorList>
    </citation>
    <scope>NUCLEOTIDE SEQUENCE</scope>
</reference>
<dbReference type="PANTHER" id="PTHR42905:SF5">
    <property type="entry name" value="CARBOXYVINYL-CARBOXYPHOSPHONATE PHOSPHORYLMUTASE, CHLOROPLASTIC"/>
    <property type="match status" value="1"/>
</dbReference>
<dbReference type="GO" id="GO:0046421">
    <property type="term" value="F:methylisocitrate lyase activity"/>
    <property type="evidence" value="ECO:0007669"/>
    <property type="project" value="InterPro"/>
</dbReference>
<dbReference type="EMBL" id="UINC01003510">
    <property type="protein sequence ID" value="SVA06951.1"/>
    <property type="molecule type" value="Genomic_DNA"/>
</dbReference>
<evidence type="ECO:0000313" key="6">
    <source>
        <dbReference type="EMBL" id="SVA06951.1"/>
    </source>
</evidence>
<comment type="cofactor">
    <cofactor evidence="1">
        <name>Mg(2+)</name>
        <dbReference type="ChEBI" id="CHEBI:18420"/>
    </cofactor>
</comment>
<name>A0A381SUH7_9ZZZZ</name>
<organism evidence="6">
    <name type="scientific">marine metagenome</name>
    <dbReference type="NCBI Taxonomy" id="408172"/>
    <lineage>
        <taxon>unclassified sequences</taxon>
        <taxon>metagenomes</taxon>
        <taxon>ecological metagenomes</taxon>
    </lineage>
</organism>
<sequence length="298" mass="33864">MHFTKKSTAEKRKDFVNNLKENKLLRFPGAYNPLCAKLIAEIGFDGVYISGAVMSNDLGIPDIGLTTLEHVSYRANQIAKVTDLPSIVDADTGFSDCKKTIETFEDFGLAGCHIEDQIDEKRCGHLDNKELIATDEMVKKIKTSVASRKDKNFLIIVRTDANIVEGLDKTIDRVKAYEDAGADIIFPEAMSDEKEFEKIRKNSKIYLLANMTEFGKSKLLSIKELKNLGYNIVIYPVTTQRLAMKNVEDGLKSIFKDGHQNNIMDKMQTRKRLYELVEYEKYNTPDKKITDFKTEGHE</sequence>
<evidence type="ECO:0000256" key="5">
    <source>
        <dbReference type="ARBA" id="ARBA00023239"/>
    </source>
</evidence>
<dbReference type="Gene3D" id="3.20.20.60">
    <property type="entry name" value="Phosphoenolpyruvate-binding domains"/>
    <property type="match status" value="1"/>
</dbReference>
<dbReference type="Pfam" id="PF13714">
    <property type="entry name" value="PEP_mutase"/>
    <property type="match status" value="1"/>
</dbReference>
<proteinExistence type="inferred from homology"/>
<evidence type="ECO:0000256" key="4">
    <source>
        <dbReference type="ARBA" id="ARBA00022842"/>
    </source>
</evidence>